<dbReference type="SUPFAM" id="SSF52540">
    <property type="entry name" value="P-loop containing nucleoside triphosphate hydrolases"/>
    <property type="match status" value="1"/>
</dbReference>
<protein>
    <recommendedName>
        <fullName evidence="4">AAA+ ATPase domain-containing protein</fullName>
    </recommendedName>
</protein>
<proteinExistence type="predicted"/>
<accession>A0A5C5WG13</accession>
<dbReference type="RefSeq" id="WP_146511378.1">
    <property type="nucleotide sequence ID" value="NZ_SIHI01000019.1"/>
</dbReference>
<dbReference type="EMBL" id="SIHI01000019">
    <property type="protein sequence ID" value="TWT49045.1"/>
    <property type="molecule type" value="Genomic_DNA"/>
</dbReference>
<feature type="coiled-coil region" evidence="1">
    <location>
        <begin position="833"/>
        <end position="864"/>
    </location>
</feature>
<dbReference type="OrthoDB" id="7067208at2"/>
<dbReference type="InterPro" id="IPR027417">
    <property type="entry name" value="P-loop_NTPase"/>
</dbReference>
<evidence type="ECO:0000313" key="2">
    <source>
        <dbReference type="EMBL" id="TWT49045.1"/>
    </source>
</evidence>
<comment type="caution">
    <text evidence="2">The sequence shown here is derived from an EMBL/GenBank/DDBJ whole genome shotgun (WGS) entry which is preliminary data.</text>
</comment>
<keyword evidence="3" id="KW-1185">Reference proteome</keyword>
<sequence length="1814" mass="204899">MAKQAAPVELTGGEGFNYEDRVAARFLVDMLSGIVPFGVEFGSITKIDWQARDTGRLLDDVVVTMSDTVGLHIAELSIKKHRQVTSVGFPSNFVEAAWEEWLHTKMSIFENDRDLLVLVTGEIANDVGEAWSTLLCQARATSPDRLISRLQVPASGHGSQASETSRKLFESLQCPEVLLSQGQTDDEAAVELLRRIRLLTFDFESDPSRDLARAVADCQRLLNDSSLSEGQRLWETLVGKAAENRGMGGSLDLPTLVSELRSTFQLVDHPDFTSDWIAIRQSSDDVLSDVRSEIGANTSIDREQEANEIANALSTLRVCLAAGESGCGKSALAKRVSEDFYDTTVAILPEDCEVERLKQLDGKLGITHPLIEVLSSSRDRCLLVLDSLERYSERGLRIAGRLLSNVLADDRCSHVSVLLLVQYDSTQRVVTRLSEAGIDQSRLDITPIGSPPEPKIKQILQDSAGVTWVTLRNEMRPLLGNLKILDWVVRASQSGSEFGKANLTGLISLIDYLWSRWIESDDRGMAGGGLLKKIAFIEASGLAAGVPLASLEYSEQQALNSLISADLLKRRSERIKFSHDLLGDWARLRVLIGDDPTVSHEGIQRCAMARWHRAVRLFGRWLLSQEEGVHRWSEAVRRTENNGTDEGTVIRDLLLESVVVSENSRALLSMAWPVLIENDGRLLKLLLDRFMFVATIPDLRLPKLVNNGNIALQVEVAFRFPLWPYWGAVLATLDEHSAVVCRIVSNEAAWVCKLWLEKMPREIEPGTPFPFRDHASKAALSIAREFQALRAEGVYLHDAKEQIAYQAALLAAHEFPDEVSSFALEMARRKPASQEIQERAEAAKVELEEKRRRWEEENPDCVEQLQHLGALPLPLGERVGPWPDGPTERVDDAFREAVLDSSSILPLTEERPNTAFEVLLAVCIEPPYLENPYGSFGMDDCGLESWHDQDPAMYFQGPFLPLFRLCPSQGIDFALKLINFATGRWAAKELKYRERRGPASPKLAGLIEVDDDLEVLVQVGADAKPWIGDRRVFRWYLDWPIDCRIIPCVLMALEKWIYEQIDNGQDVDDILQELVGRSESVAFAGLLIDVGKRQPELFLTVLRPLLSASKFYLWEPQILMDRSATSFGLMGWWKQPGDLVKLARNWHFAPHRKNELRRIAVWLMFMFPETETFFQECRARWTQEIKTAQSPDVLQILIAVLDKCNYREELMEGNQIRTEFVLPGKLAIKAQEDVKRADDSMRLVEFPINCRKILDGEKELSAADLERFWDSVREIEEQSVAGQDDIAKKAAAISGAIAVLLNLHIHWIEGDPVRLHWCLQQLQQIIENPPKRSRFDLPDSTGDWDWDCFVAEAGVGLLKVAPENSFVRDLVANGIAGFHYGTTRKTMTLAHRYRQSLGDDFKLMQHLAIRWSLVRRLRSQSERYIAEATRWRKTGNTDHSFSEMLKELEAVAERWSEEHIRIIKQFINREPHPTTFANVGRNGQKEVESVMCIRFPARKQQPLPKQATRRRRRARRKDRGIDGKVVSAAFSWVSDALAISGSECRQSVLHAKELVGVVLSSIQVDDDDDNDDAVELPGEFDGWVFGLAAKAIVAMKDEDDPASIWKPILSLNEEAKDWIARFFWYWFSDAYKAAPDTDTFFQRWSEMITFALSAAEWDTGRVQAFELEDMVYELMGYNFGMHSIAVDPKCADNLAAMIPLLDTAAQKWFSMSKVVNGFARSLSKPGYDSILRPGIQWLYRAMPNSSDYHFWRQPEIESNLISALHRCWEQLDEAVCTELELQTAFLGLLTALSSRGNHAAMALRDRLLDSLPDR</sequence>
<reference evidence="2 3" key="1">
    <citation type="submission" date="2019-02" db="EMBL/GenBank/DDBJ databases">
        <title>Deep-cultivation of Planctomycetes and their phenomic and genomic characterization uncovers novel biology.</title>
        <authorList>
            <person name="Wiegand S."/>
            <person name="Jogler M."/>
            <person name="Boedeker C."/>
            <person name="Pinto D."/>
            <person name="Vollmers J."/>
            <person name="Rivas-Marin E."/>
            <person name="Kohn T."/>
            <person name="Peeters S.H."/>
            <person name="Heuer A."/>
            <person name="Rast P."/>
            <person name="Oberbeckmann S."/>
            <person name="Bunk B."/>
            <person name="Jeske O."/>
            <person name="Meyerdierks A."/>
            <person name="Storesund J.E."/>
            <person name="Kallscheuer N."/>
            <person name="Luecker S."/>
            <person name="Lage O.M."/>
            <person name="Pohl T."/>
            <person name="Merkel B.J."/>
            <person name="Hornburger P."/>
            <person name="Mueller R.-W."/>
            <person name="Bruemmer F."/>
            <person name="Labrenz M."/>
            <person name="Spormann A.M."/>
            <person name="Op Den Camp H."/>
            <person name="Overmann J."/>
            <person name="Amann R."/>
            <person name="Jetten M.S.M."/>
            <person name="Mascher T."/>
            <person name="Medema M.H."/>
            <person name="Devos D.P."/>
            <person name="Kaster A.-K."/>
            <person name="Ovreas L."/>
            <person name="Rohde M."/>
            <person name="Galperin M.Y."/>
            <person name="Jogler C."/>
        </authorList>
    </citation>
    <scope>NUCLEOTIDE SEQUENCE [LARGE SCALE GENOMIC DNA]</scope>
    <source>
        <strain evidence="2 3">KOR42</strain>
    </source>
</reference>
<name>A0A5C5WG13_9PLAN</name>
<gene>
    <name evidence="2" type="ORF">KOR42_39610</name>
</gene>
<evidence type="ECO:0008006" key="4">
    <source>
        <dbReference type="Google" id="ProtNLM"/>
    </source>
</evidence>
<evidence type="ECO:0000313" key="3">
    <source>
        <dbReference type="Proteomes" id="UP000317243"/>
    </source>
</evidence>
<evidence type="ECO:0000256" key="1">
    <source>
        <dbReference type="SAM" id="Coils"/>
    </source>
</evidence>
<keyword evidence="1" id="KW-0175">Coiled coil</keyword>
<dbReference type="Proteomes" id="UP000317243">
    <property type="component" value="Unassembled WGS sequence"/>
</dbReference>
<dbReference type="CDD" id="cd02019">
    <property type="entry name" value="NK"/>
    <property type="match status" value="1"/>
</dbReference>
<organism evidence="2 3">
    <name type="scientific">Thalassoglobus neptunius</name>
    <dbReference type="NCBI Taxonomy" id="1938619"/>
    <lineage>
        <taxon>Bacteria</taxon>
        <taxon>Pseudomonadati</taxon>
        <taxon>Planctomycetota</taxon>
        <taxon>Planctomycetia</taxon>
        <taxon>Planctomycetales</taxon>
        <taxon>Planctomycetaceae</taxon>
        <taxon>Thalassoglobus</taxon>
    </lineage>
</organism>